<keyword evidence="9" id="KW-0460">Magnesium</keyword>
<dbReference type="Pfam" id="PF00994">
    <property type="entry name" value="MoCF_biosynth"/>
    <property type="match status" value="1"/>
</dbReference>
<dbReference type="GO" id="GO:0061599">
    <property type="term" value="F:molybdopterin molybdotransferase activity"/>
    <property type="evidence" value="ECO:0007669"/>
    <property type="project" value="UniProtKB-UniRule"/>
</dbReference>
<dbReference type="GO" id="GO:0046872">
    <property type="term" value="F:metal ion binding"/>
    <property type="evidence" value="ECO:0007669"/>
    <property type="project" value="UniProtKB-UniRule"/>
</dbReference>
<dbReference type="InterPro" id="IPR036688">
    <property type="entry name" value="MoeA_C_domain_IV_sf"/>
</dbReference>
<dbReference type="Gene3D" id="2.170.190.11">
    <property type="entry name" value="Molybdopterin biosynthesis moea protein, domain 3"/>
    <property type="match status" value="1"/>
</dbReference>
<keyword evidence="9" id="KW-0808">Transferase</keyword>
<dbReference type="EMBL" id="LJIX01000006">
    <property type="protein sequence ID" value="KQL21559.1"/>
    <property type="molecule type" value="Genomic_DNA"/>
</dbReference>
<keyword evidence="9" id="KW-0479">Metal-binding</keyword>
<dbReference type="PATRIC" id="fig|1637975.4.peg.5125"/>
<dbReference type="InterPro" id="IPR036425">
    <property type="entry name" value="MoaB/Mog-like_dom_sf"/>
</dbReference>
<dbReference type="Gene3D" id="3.40.980.10">
    <property type="entry name" value="MoaB/Mog-like domain"/>
    <property type="match status" value="1"/>
</dbReference>
<keyword evidence="12" id="KW-1185">Reference proteome</keyword>
<dbReference type="InterPro" id="IPR038987">
    <property type="entry name" value="MoeA-like"/>
</dbReference>
<evidence type="ECO:0000313" key="12">
    <source>
        <dbReference type="Proteomes" id="UP000050996"/>
    </source>
</evidence>
<dbReference type="CDD" id="cd00887">
    <property type="entry name" value="MoeA"/>
    <property type="match status" value="1"/>
</dbReference>
<dbReference type="AlphaFoldDB" id="A0A0Q3VK33"/>
<organism evidence="11 12">
    <name type="scientific">Cytobacillus solani</name>
    <dbReference type="NCBI Taxonomy" id="1637975"/>
    <lineage>
        <taxon>Bacteria</taxon>
        <taxon>Bacillati</taxon>
        <taxon>Bacillota</taxon>
        <taxon>Bacilli</taxon>
        <taxon>Bacillales</taxon>
        <taxon>Bacillaceae</taxon>
        <taxon>Cytobacillus</taxon>
    </lineage>
</organism>
<evidence type="ECO:0000256" key="7">
    <source>
        <dbReference type="ARBA" id="ARBA00023150"/>
    </source>
</evidence>
<reference evidence="11 12" key="1">
    <citation type="submission" date="2015-09" db="EMBL/GenBank/DDBJ databases">
        <title>Genome sequencing project for genomic taxonomy and phylogenomics of Bacillus-like bacteria.</title>
        <authorList>
            <person name="Liu B."/>
            <person name="Wang J."/>
            <person name="Zhu Y."/>
            <person name="Liu G."/>
            <person name="Chen Q."/>
            <person name="Chen Z."/>
            <person name="Lan J."/>
            <person name="Che J."/>
            <person name="Ge C."/>
            <person name="Shi H."/>
            <person name="Pan Z."/>
            <person name="Liu X."/>
        </authorList>
    </citation>
    <scope>NUCLEOTIDE SEQUENCE [LARGE SCALE GENOMIC DNA]</scope>
    <source>
        <strain evidence="11 12">FJAT-18043</strain>
    </source>
</reference>
<evidence type="ECO:0000256" key="3">
    <source>
        <dbReference type="ARBA" id="ARBA00010763"/>
    </source>
</evidence>
<dbReference type="Pfam" id="PF03453">
    <property type="entry name" value="MoeA_N"/>
    <property type="match status" value="1"/>
</dbReference>
<dbReference type="UniPathway" id="UPA00344"/>
<accession>A0A0Q3VK33</accession>
<sequence>MKFFQVKSVEETFDLISHHVKPLTEYITIPLIEALHFVLAEDIYALENVPDFRRSTVDGYAVKAKDTFGSSESLPGFLALAGEVQMGEVPPRALQAGEAMYVPTGGMLPDGSDAVVMIEHCEDLAGLINVFKQIAPGENVISVGEDISKGALLLDKGTKLRSQELGALASQGITAVSVIRKPVIGYLSSGDEIVPIETKNLAPGEIRDMNGMTIGALVTEWGYSFHYGGIVKDNREEFERRAKELLARTDCLIVSGGSSVGTKDYSVEVIQSLGKPGVFVHGVSIKPGKPTILSLADNKPVIGLPGHPASAVIIFHLFGKAILEQLHGARTKEKQLTFAKVTKNIPSSPGRTDYVRVRLFEENDDWYAEPIIGKSGLISTLVQSDGMIEIAARREGVQKGELVPVRIFR</sequence>
<evidence type="ECO:0000259" key="10">
    <source>
        <dbReference type="SMART" id="SM00852"/>
    </source>
</evidence>
<keyword evidence="6 9" id="KW-0500">Molybdenum</keyword>
<comment type="catalytic activity">
    <reaction evidence="8">
        <text>adenylyl-molybdopterin + molybdate = Mo-molybdopterin + AMP + H(+)</text>
        <dbReference type="Rhea" id="RHEA:35047"/>
        <dbReference type="ChEBI" id="CHEBI:15378"/>
        <dbReference type="ChEBI" id="CHEBI:36264"/>
        <dbReference type="ChEBI" id="CHEBI:62727"/>
        <dbReference type="ChEBI" id="CHEBI:71302"/>
        <dbReference type="ChEBI" id="CHEBI:456215"/>
        <dbReference type="EC" id="2.10.1.1"/>
    </reaction>
</comment>
<dbReference type="Pfam" id="PF03454">
    <property type="entry name" value="MoeA_C"/>
    <property type="match status" value="1"/>
</dbReference>
<dbReference type="PANTHER" id="PTHR10192">
    <property type="entry name" value="MOLYBDOPTERIN BIOSYNTHESIS PROTEIN"/>
    <property type="match status" value="1"/>
</dbReference>
<comment type="similarity">
    <text evidence="3 9">Belongs to the MoeA family.</text>
</comment>
<dbReference type="GO" id="GO:0006777">
    <property type="term" value="P:Mo-molybdopterin cofactor biosynthetic process"/>
    <property type="evidence" value="ECO:0007669"/>
    <property type="project" value="UniProtKB-UniRule"/>
</dbReference>
<evidence type="ECO:0000256" key="2">
    <source>
        <dbReference type="ARBA" id="ARBA00005046"/>
    </source>
</evidence>
<evidence type="ECO:0000256" key="8">
    <source>
        <dbReference type="ARBA" id="ARBA00047317"/>
    </source>
</evidence>
<gene>
    <name evidence="11" type="ORF">AN957_25380</name>
</gene>
<dbReference type="Gene3D" id="3.90.105.10">
    <property type="entry name" value="Molybdopterin biosynthesis moea protein, domain 2"/>
    <property type="match status" value="1"/>
</dbReference>
<name>A0A0Q3VK33_9BACI</name>
<dbReference type="InterPro" id="IPR001453">
    <property type="entry name" value="MoaB/Mog_dom"/>
</dbReference>
<keyword evidence="7 9" id="KW-0501">Molybdenum cofactor biosynthesis</keyword>
<evidence type="ECO:0000256" key="4">
    <source>
        <dbReference type="ARBA" id="ARBA00013269"/>
    </source>
</evidence>
<comment type="caution">
    <text evidence="11">The sequence shown here is derived from an EMBL/GenBank/DDBJ whole genome shotgun (WGS) entry which is preliminary data.</text>
</comment>
<comment type="cofactor">
    <cofactor evidence="9">
        <name>Mg(2+)</name>
        <dbReference type="ChEBI" id="CHEBI:18420"/>
    </cofactor>
</comment>
<protein>
    <recommendedName>
        <fullName evidence="5 9">Molybdopterin molybdenumtransferase</fullName>
        <ecNumber evidence="4 9">2.10.1.1</ecNumber>
    </recommendedName>
</protein>
<dbReference type="SMART" id="SM00852">
    <property type="entry name" value="MoCF_biosynth"/>
    <property type="match status" value="1"/>
</dbReference>
<comment type="pathway">
    <text evidence="2 9">Cofactor biosynthesis; molybdopterin biosynthesis.</text>
</comment>
<dbReference type="RefSeq" id="WP_053478489.1">
    <property type="nucleotide sequence ID" value="NZ_CP041305.1"/>
</dbReference>
<proteinExistence type="inferred from homology"/>
<dbReference type="SUPFAM" id="SSF63882">
    <property type="entry name" value="MoeA N-terminal region -like"/>
    <property type="match status" value="1"/>
</dbReference>
<dbReference type="EC" id="2.10.1.1" evidence="4 9"/>
<evidence type="ECO:0000256" key="5">
    <source>
        <dbReference type="ARBA" id="ARBA00021108"/>
    </source>
</evidence>
<dbReference type="GO" id="GO:0005829">
    <property type="term" value="C:cytosol"/>
    <property type="evidence" value="ECO:0007669"/>
    <property type="project" value="TreeGrafter"/>
</dbReference>
<dbReference type="Gene3D" id="2.40.340.10">
    <property type="entry name" value="MoeA, C-terminal, domain IV"/>
    <property type="match status" value="1"/>
</dbReference>
<evidence type="ECO:0000256" key="1">
    <source>
        <dbReference type="ARBA" id="ARBA00002901"/>
    </source>
</evidence>
<evidence type="ECO:0000256" key="6">
    <source>
        <dbReference type="ARBA" id="ARBA00022505"/>
    </source>
</evidence>
<dbReference type="NCBIfam" id="NF045515">
    <property type="entry name" value="Glp_gephyrin"/>
    <property type="match status" value="1"/>
</dbReference>
<dbReference type="SUPFAM" id="SSF53218">
    <property type="entry name" value="Molybdenum cofactor biosynthesis proteins"/>
    <property type="match status" value="1"/>
</dbReference>
<evidence type="ECO:0000256" key="9">
    <source>
        <dbReference type="RuleBase" id="RU365090"/>
    </source>
</evidence>
<dbReference type="SUPFAM" id="SSF63867">
    <property type="entry name" value="MoeA C-terminal domain-like"/>
    <property type="match status" value="1"/>
</dbReference>
<dbReference type="InterPro" id="IPR036135">
    <property type="entry name" value="MoeA_linker/N_sf"/>
</dbReference>
<dbReference type="STRING" id="1637975.AN957_25380"/>
<comment type="function">
    <text evidence="1 9">Catalyzes the insertion of molybdate into adenylated molybdopterin with the concomitant release of AMP.</text>
</comment>
<dbReference type="InterPro" id="IPR005111">
    <property type="entry name" value="MoeA_C_domain_IV"/>
</dbReference>
<feature type="domain" description="MoaB/Mog" evidence="10">
    <location>
        <begin position="185"/>
        <end position="325"/>
    </location>
</feature>
<dbReference type="Proteomes" id="UP000050996">
    <property type="component" value="Unassembled WGS sequence"/>
</dbReference>
<dbReference type="InterPro" id="IPR005110">
    <property type="entry name" value="MoeA_linker/N"/>
</dbReference>
<dbReference type="PANTHER" id="PTHR10192:SF5">
    <property type="entry name" value="GEPHYRIN"/>
    <property type="match status" value="1"/>
</dbReference>
<evidence type="ECO:0000313" key="11">
    <source>
        <dbReference type="EMBL" id="KQL21559.1"/>
    </source>
</evidence>